<organism evidence="1 2">
    <name type="scientific">Prunus yedoensis var. nudiflora</name>
    <dbReference type="NCBI Taxonomy" id="2094558"/>
    <lineage>
        <taxon>Eukaryota</taxon>
        <taxon>Viridiplantae</taxon>
        <taxon>Streptophyta</taxon>
        <taxon>Embryophyta</taxon>
        <taxon>Tracheophyta</taxon>
        <taxon>Spermatophyta</taxon>
        <taxon>Magnoliopsida</taxon>
        <taxon>eudicotyledons</taxon>
        <taxon>Gunneridae</taxon>
        <taxon>Pentapetalae</taxon>
        <taxon>rosids</taxon>
        <taxon>fabids</taxon>
        <taxon>Rosales</taxon>
        <taxon>Rosaceae</taxon>
        <taxon>Amygdaloideae</taxon>
        <taxon>Amygdaleae</taxon>
        <taxon>Prunus</taxon>
    </lineage>
</organism>
<gene>
    <name evidence="1" type="ORF">Pyn_02372</name>
</gene>
<keyword evidence="2" id="KW-1185">Reference proteome</keyword>
<comment type="caution">
    <text evidence="1">The sequence shown here is derived from an EMBL/GenBank/DDBJ whole genome shotgun (WGS) entry which is preliminary data.</text>
</comment>
<evidence type="ECO:0000313" key="2">
    <source>
        <dbReference type="Proteomes" id="UP000250321"/>
    </source>
</evidence>
<name>A0A314YW44_PRUYE</name>
<evidence type="ECO:0000313" key="1">
    <source>
        <dbReference type="EMBL" id="PQQ12465.1"/>
    </source>
</evidence>
<dbReference type="AlphaFoldDB" id="A0A314YW44"/>
<dbReference type="EMBL" id="PJQY01000352">
    <property type="protein sequence ID" value="PQQ12465.1"/>
    <property type="molecule type" value="Genomic_DNA"/>
</dbReference>
<keyword evidence="1" id="KW-0560">Oxidoreductase</keyword>
<sequence length="130" mass="14712">MKKLITSAQNGAVVNVRIAAQFYSGSIMRKMIFNRTYFGKGSEDGGPGVEERRTCLCASYFAHFTYAYAFCISDYLPWLRVSDIDGHEKKLAREKFVDTMLTSPCSFSTSHQLRDNPCLSYVISHQTRSS</sequence>
<dbReference type="STRING" id="2094558.A0A314YW44"/>
<keyword evidence="1" id="KW-0503">Monooxygenase</keyword>
<reference evidence="1 2" key="1">
    <citation type="submission" date="2018-02" db="EMBL/GenBank/DDBJ databases">
        <title>Draft genome of wild Prunus yedoensis var. nudiflora.</title>
        <authorList>
            <person name="Baek S."/>
            <person name="Kim J.-H."/>
            <person name="Choi K."/>
            <person name="Kim G.-B."/>
            <person name="Cho A."/>
            <person name="Jang H."/>
            <person name="Shin C.-H."/>
            <person name="Yu H.-J."/>
            <person name="Mun J.-H."/>
        </authorList>
    </citation>
    <scope>NUCLEOTIDE SEQUENCE [LARGE SCALE GENOMIC DNA]</scope>
    <source>
        <strain evidence="2">cv. Jeju island</strain>
        <tissue evidence="1">Leaf</tissue>
    </source>
</reference>
<dbReference type="OrthoDB" id="2789670at2759"/>
<dbReference type="Proteomes" id="UP000250321">
    <property type="component" value="Unassembled WGS sequence"/>
</dbReference>
<protein>
    <submittedName>
        <fullName evidence="1">Isoleucine N-monooxygenase 2</fullName>
    </submittedName>
</protein>
<proteinExistence type="predicted"/>
<accession>A0A314YW44</accession>
<dbReference type="GO" id="GO:0004497">
    <property type="term" value="F:monooxygenase activity"/>
    <property type="evidence" value="ECO:0007669"/>
    <property type="project" value="UniProtKB-KW"/>
</dbReference>